<dbReference type="InterPro" id="IPR029058">
    <property type="entry name" value="AB_hydrolase_fold"/>
</dbReference>
<proteinExistence type="predicted"/>
<keyword evidence="4" id="KW-1185">Reference proteome</keyword>
<dbReference type="Gene3D" id="3.40.50.1820">
    <property type="entry name" value="alpha/beta hydrolase"/>
    <property type="match status" value="1"/>
</dbReference>
<dbReference type="GO" id="GO:0017171">
    <property type="term" value="F:serine hydrolase activity"/>
    <property type="evidence" value="ECO:0007669"/>
    <property type="project" value="TreeGrafter"/>
</dbReference>
<dbReference type="RefSeq" id="WP_083202854.1">
    <property type="nucleotide sequence ID" value="NZ_FLRA01000016.1"/>
</dbReference>
<evidence type="ECO:0000313" key="2">
    <source>
        <dbReference type="EMBL" id="SBT18022.1"/>
    </source>
</evidence>
<dbReference type="PANTHER" id="PTHR46331">
    <property type="entry name" value="VALACYCLOVIR HYDROLASE"/>
    <property type="match status" value="1"/>
</dbReference>
<evidence type="ECO:0000313" key="4">
    <source>
        <dbReference type="Proteomes" id="UP000092840"/>
    </source>
</evidence>
<dbReference type="PANTHER" id="PTHR46331:SF2">
    <property type="entry name" value="VALACYCLOVIR HYDROLASE"/>
    <property type="match status" value="1"/>
</dbReference>
<dbReference type="Proteomes" id="UP000092840">
    <property type="component" value="Unassembled WGS sequence"/>
</dbReference>
<gene>
    <name evidence="2" type="ORF">MGA5115_02140</name>
    <name evidence="3" type="ORF">MGA5116_00453</name>
</gene>
<dbReference type="GO" id="GO:0050357">
    <property type="term" value="F:tropinesterase activity"/>
    <property type="evidence" value="ECO:0007669"/>
    <property type="project" value="UniProtKB-EC"/>
</dbReference>
<dbReference type="EMBL" id="FLRB01000004">
    <property type="protein sequence ID" value="SBT19870.1"/>
    <property type="molecule type" value="Genomic_DNA"/>
</dbReference>
<dbReference type="OrthoDB" id="9808398at2"/>
<dbReference type="EC" id="3.1.1.10" evidence="2"/>
<evidence type="ECO:0000313" key="5">
    <source>
        <dbReference type="Proteomes" id="UP000092871"/>
    </source>
</evidence>
<dbReference type="SUPFAM" id="SSF53474">
    <property type="entry name" value="alpha/beta-Hydrolases"/>
    <property type="match status" value="1"/>
</dbReference>
<accession>A0A1C3JS90</accession>
<dbReference type="Pfam" id="PF00561">
    <property type="entry name" value="Abhydrolase_1"/>
    <property type="match status" value="1"/>
</dbReference>
<dbReference type="InterPro" id="IPR000073">
    <property type="entry name" value="AB_hydrolase_1"/>
</dbReference>
<dbReference type="AlphaFoldDB" id="A0A1C3JS90"/>
<feature type="domain" description="AB hydrolase-1" evidence="1">
    <location>
        <begin position="66"/>
        <end position="182"/>
    </location>
</feature>
<reference evidence="2 5" key="1">
    <citation type="submission" date="2016-06" db="EMBL/GenBank/DDBJ databases">
        <authorList>
            <person name="Kjaerup R.B."/>
            <person name="Dalgaard T.S."/>
            <person name="Juul-Madsen H.R."/>
        </authorList>
    </citation>
    <scope>NUCLEOTIDE SEQUENCE [LARGE SCALE GENOMIC DNA]</scope>
    <source>
        <strain evidence="2 5">CECT 5115</strain>
    </source>
</reference>
<sequence length="285" mass="30320">MLSTLNPIARISGAIVAGIILVSAANAEDTWKTLPFPSSYPEAASSGYSEVNGVEIFHAEWGVGDPVILLHGGLGSIEAFANQIPAIAAEHHVIAIDSRGHGRSSRDTATYSYELMTSDVLAVMDEMNIETATFIGWSDGGIISLELAINHPTRISKAFVIGTNYTTAGVDPAVETDEVFGAYVGAAAELYAKNSKTPDQFDAFVGAIAEMWGTQPNYTEAQLQSVSAPITVAHALEDEAVLDAHAEKMASLLTGATYMPMEGVSHFAMWQAPERLNTAILDFLK</sequence>
<protein>
    <submittedName>
        <fullName evidence="2">Tropinesterase</fullName>
        <ecNumber evidence="2">3.1.1.10</ecNumber>
    </submittedName>
</protein>
<reference evidence="3 4" key="2">
    <citation type="submission" date="2016-06" db="EMBL/GenBank/DDBJ databases">
        <authorList>
            <person name="Rodrigo-Torres L."/>
            <person name="Arahal D.R."/>
        </authorList>
    </citation>
    <scope>NUCLEOTIDE SEQUENCE [LARGE SCALE GENOMIC DNA]</scope>
    <source>
        <strain evidence="3 4">CECT 5116</strain>
    </source>
</reference>
<dbReference type="PRINTS" id="PR00111">
    <property type="entry name" value="ABHYDROLASE"/>
</dbReference>
<evidence type="ECO:0000259" key="1">
    <source>
        <dbReference type="Pfam" id="PF00561"/>
    </source>
</evidence>
<organism evidence="2 5">
    <name type="scientific">Marinomonas gallaica</name>
    <dbReference type="NCBI Taxonomy" id="1806667"/>
    <lineage>
        <taxon>Bacteria</taxon>
        <taxon>Pseudomonadati</taxon>
        <taxon>Pseudomonadota</taxon>
        <taxon>Gammaproteobacteria</taxon>
        <taxon>Oceanospirillales</taxon>
        <taxon>Oceanospirillaceae</taxon>
        <taxon>Marinomonas</taxon>
    </lineage>
</organism>
<dbReference type="Proteomes" id="UP000092871">
    <property type="component" value="Unassembled WGS sequence"/>
</dbReference>
<evidence type="ECO:0000313" key="3">
    <source>
        <dbReference type="EMBL" id="SBT19870.1"/>
    </source>
</evidence>
<keyword evidence="2" id="KW-0378">Hydrolase</keyword>
<dbReference type="EMBL" id="FLRA01000016">
    <property type="protein sequence ID" value="SBT18022.1"/>
    <property type="molecule type" value="Genomic_DNA"/>
</dbReference>
<name>A0A1C3JS90_9GAMM</name>